<dbReference type="PANTHER" id="PTHR35147:SF3">
    <property type="entry name" value="CHEMORECEPTOR GLUTAMINE DEAMIDASE CHED 1-RELATED"/>
    <property type="match status" value="1"/>
</dbReference>
<dbReference type="RefSeq" id="WP_096920508.1">
    <property type="nucleotide sequence ID" value="NZ_CABJDW020000001.1"/>
</dbReference>
<dbReference type="SUPFAM" id="SSF64438">
    <property type="entry name" value="CNF1/YfiH-like putative cysteine hydrolases"/>
    <property type="match status" value="1"/>
</dbReference>
<dbReference type="EC" id="3.5.1.44" evidence="3"/>
<dbReference type="HAMAP" id="MF_01440">
    <property type="entry name" value="CheD"/>
    <property type="match status" value="1"/>
</dbReference>
<name>A0A4V1GM43_EUBML</name>
<sequence>MNSCQLRPNHLALGSHEDIFIVRALGSGIVVCLYDEALKTGGMAYTLFPDSRKAKESNPEDRLKYVDTALEALLEGLLEKGARLERLWAKVIGGAKIFRFADKLENGDIGKQNIEAARRWLREKAIPIKAEDTGDSFGRTVYFYLKTGKAEISAVNNYKYNL</sequence>
<dbReference type="GO" id="GO:0050568">
    <property type="term" value="F:protein-glutamine glutaminase activity"/>
    <property type="evidence" value="ECO:0007669"/>
    <property type="project" value="UniProtKB-UniRule"/>
</dbReference>
<comment type="catalytic activity">
    <reaction evidence="3">
        <text>L-glutaminyl-[protein] + H2O = L-glutamyl-[protein] + NH4(+)</text>
        <dbReference type="Rhea" id="RHEA:16441"/>
        <dbReference type="Rhea" id="RHEA-COMP:10207"/>
        <dbReference type="Rhea" id="RHEA-COMP:10208"/>
        <dbReference type="ChEBI" id="CHEBI:15377"/>
        <dbReference type="ChEBI" id="CHEBI:28938"/>
        <dbReference type="ChEBI" id="CHEBI:29973"/>
        <dbReference type="ChEBI" id="CHEBI:30011"/>
        <dbReference type="EC" id="3.5.1.44"/>
    </reaction>
</comment>
<keyword evidence="2 3" id="KW-0378">Hydrolase</keyword>
<keyword evidence="5" id="KW-1185">Reference proteome</keyword>
<dbReference type="Pfam" id="PF03975">
    <property type="entry name" value="CheD"/>
    <property type="match status" value="1"/>
</dbReference>
<dbReference type="AlphaFoldDB" id="A0A4V1GM43"/>
<dbReference type="InterPro" id="IPR005659">
    <property type="entry name" value="Chemorcpt_Glu_NH3ase_CheD"/>
</dbReference>
<dbReference type="CDD" id="cd16352">
    <property type="entry name" value="CheD"/>
    <property type="match status" value="1"/>
</dbReference>
<gene>
    <name evidence="3" type="primary">cheD</name>
    <name evidence="4" type="ORF">CPZ25_011835</name>
</gene>
<comment type="similarity">
    <text evidence="3">Belongs to the CheD family.</text>
</comment>
<comment type="function">
    <text evidence="3">Probably deamidates glutamine residues to glutamate on methyl-accepting chemotaxis receptors (MCPs), playing an important role in chemotaxis.</text>
</comment>
<keyword evidence="1 3" id="KW-0145">Chemotaxis</keyword>
<evidence type="ECO:0000256" key="2">
    <source>
        <dbReference type="ARBA" id="ARBA00022801"/>
    </source>
</evidence>
<evidence type="ECO:0000256" key="1">
    <source>
        <dbReference type="ARBA" id="ARBA00022500"/>
    </source>
</evidence>
<dbReference type="InterPro" id="IPR038592">
    <property type="entry name" value="CheD-like_sf"/>
</dbReference>
<dbReference type="Gene3D" id="3.30.1330.200">
    <property type="match status" value="1"/>
</dbReference>
<accession>A0A4V1GM43</accession>
<dbReference type="GO" id="GO:0006935">
    <property type="term" value="P:chemotaxis"/>
    <property type="evidence" value="ECO:0007669"/>
    <property type="project" value="UniProtKB-UniRule"/>
</dbReference>
<dbReference type="PANTHER" id="PTHR35147">
    <property type="entry name" value="CHEMORECEPTOR GLUTAMINE DEAMIDASE CHED-RELATED"/>
    <property type="match status" value="1"/>
</dbReference>
<organism evidence="4 5">
    <name type="scientific">Eubacterium maltosivorans</name>
    <dbReference type="NCBI Taxonomy" id="2041044"/>
    <lineage>
        <taxon>Bacteria</taxon>
        <taxon>Bacillati</taxon>
        <taxon>Bacillota</taxon>
        <taxon>Clostridia</taxon>
        <taxon>Eubacteriales</taxon>
        <taxon>Eubacteriaceae</taxon>
        <taxon>Eubacterium</taxon>
    </lineage>
</organism>
<proteinExistence type="inferred from homology"/>
<dbReference type="Proteomes" id="UP000218387">
    <property type="component" value="Chromosome"/>
</dbReference>
<evidence type="ECO:0000256" key="3">
    <source>
        <dbReference type="HAMAP-Rule" id="MF_01440"/>
    </source>
</evidence>
<dbReference type="InterPro" id="IPR011324">
    <property type="entry name" value="Cytotoxic_necrot_fac-like_cat"/>
</dbReference>
<evidence type="ECO:0000313" key="5">
    <source>
        <dbReference type="Proteomes" id="UP000218387"/>
    </source>
</evidence>
<dbReference type="KEGG" id="emt:CPZ25_011835"/>
<protein>
    <recommendedName>
        <fullName evidence="3">Probable chemoreceptor glutamine deamidase CheD</fullName>
        <ecNumber evidence="3">3.5.1.44</ecNumber>
    </recommendedName>
</protein>
<dbReference type="EMBL" id="CP029487">
    <property type="protein sequence ID" value="QCT71986.1"/>
    <property type="molecule type" value="Genomic_DNA"/>
</dbReference>
<reference evidence="4 5" key="1">
    <citation type="submission" date="2018-05" db="EMBL/GenBank/DDBJ databases">
        <title>Genome comparison of Eubacterium sp.</title>
        <authorList>
            <person name="Feng Y."/>
            <person name="Sanchez-Andrea I."/>
            <person name="Stams A.J.M."/>
            <person name="De Vos W.M."/>
        </authorList>
    </citation>
    <scope>NUCLEOTIDE SEQUENCE [LARGE SCALE GENOMIC DNA]</scope>
    <source>
        <strain evidence="4 5">YI</strain>
    </source>
</reference>
<evidence type="ECO:0000313" key="4">
    <source>
        <dbReference type="EMBL" id="QCT71986.1"/>
    </source>
</evidence>